<keyword evidence="4" id="KW-0547">Nucleotide-binding</keyword>
<dbReference type="GO" id="GO:0006261">
    <property type="term" value="P:DNA-templated DNA replication"/>
    <property type="evidence" value="ECO:0007669"/>
    <property type="project" value="TreeGrafter"/>
</dbReference>
<dbReference type="CDD" id="cd00009">
    <property type="entry name" value="AAA"/>
    <property type="match status" value="1"/>
</dbReference>
<feature type="domain" description="AAA+ ATPase" evidence="8">
    <location>
        <begin position="41"/>
        <end position="177"/>
    </location>
</feature>
<reference evidence="9" key="1">
    <citation type="submission" date="2020-06" db="EMBL/GenBank/DDBJ databases">
        <title>Draft genome of Bugula neritina, a colonial animal packing powerful symbionts and potential medicines.</title>
        <authorList>
            <person name="Rayko M."/>
        </authorList>
    </citation>
    <scope>NUCLEOTIDE SEQUENCE [LARGE SCALE GENOMIC DNA]</scope>
    <source>
        <strain evidence="9">Kwan_BN1</strain>
    </source>
</reference>
<gene>
    <name evidence="9" type="ORF">EB796_003980</name>
</gene>
<dbReference type="GO" id="GO:0005663">
    <property type="term" value="C:DNA replication factor C complex"/>
    <property type="evidence" value="ECO:0007669"/>
    <property type="project" value="TreeGrafter"/>
</dbReference>
<dbReference type="CDD" id="cd18140">
    <property type="entry name" value="HLD_clamp_RFC"/>
    <property type="match status" value="1"/>
</dbReference>
<dbReference type="InterPro" id="IPR050238">
    <property type="entry name" value="DNA_Rep/Repair_Clamp_Loader"/>
</dbReference>
<dbReference type="SMART" id="SM00382">
    <property type="entry name" value="AAA"/>
    <property type="match status" value="1"/>
</dbReference>
<protein>
    <recommendedName>
        <fullName evidence="7">Activator 1 subunit 5</fullName>
    </recommendedName>
</protein>
<evidence type="ECO:0000256" key="2">
    <source>
        <dbReference type="ARBA" id="ARBA00005378"/>
    </source>
</evidence>
<dbReference type="Pfam" id="PF08542">
    <property type="entry name" value="Rep_fac_C"/>
    <property type="match status" value="1"/>
</dbReference>
<dbReference type="InterPro" id="IPR008921">
    <property type="entry name" value="DNA_pol3_clamp-load_cplx_C"/>
</dbReference>
<evidence type="ECO:0000313" key="10">
    <source>
        <dbReference type="Proteomes" id="UP000593567"/>
    </source>
</evidence>
<dbReference type="GO" id="GO:0005524">
    <property type="term" value="F:ATP binding"/>
    <property type="evidence" value="ECO:0007669"/>
    <property type="project" value="UniProtKB-KW"/>
</dbReference>
<accession>A0A7J7KJD9</accession>
<organism evidence="9 10">
    <name type="scientific">Bugula neritina</name>
    <name type="common">Brown bryozoan</name>
    <name type="synonym">Sertularia neritina</name>
    <dbReference type="NCBI Taxonomy" id="10212"/>
    <lineage>
        <taxon>Eukaryota</taxon>
        <taxon>Metazoa</taxon>
        <taxon>Spiralia</taxon>
        <taxon>Lophotrochozoa</taxon>
        <taxon>Bryozoa</taxon>
        <taxon>Gymnolaemata</taxon>
        <taxon>Cheilostomatida</taxon>
        <taxon>Flustrina</taxon>
        <taxon>Buguloidea</taxon>
        <taxon>Bugulidae</taxon>
        <taxon>Bugula</taxon>
    </lineage>
</organism>
<dbReference type="Gene3D" id="3.40.50.300">
    <property type="entry name" value="P-loop containing nucleotide triphosphate hydrolases"/>
    <property type="match status" value="1"/>
</dbReference>
<keyword evidence="6" id="KW-0539">Nucleus</keyword>
<dbReference type="OrthoDB" id="10254700at2759"/>
<comment type="caution">
    <text evidence="9">The sequence shown here is derived from an EMBL/GenBank/DDBJ whole genome shotgun (WGS) entry which is preliminary data.</text>
</comment>
<evidence type="ECO:0000256" key="6">
    <source>
        <dbReference type="ARBA" id="ARBA00023242"/>
    </source>
</evidence>
<evidence type="ECO:0000256" key="1">
    <source>
        <dbReference type="ARBA" id="ARBA00004123"/>
    </source>
</evidence>
<keyword evidence="10" id="KW-1185">Reference proteome</keyword>
<dbReference type="InterPro" id="IPR003593">
    <property type="entry name" value="AAA+_ATPase"/>
</dbReference>
<comment type="subcellular location">
    <subcellularLocation>
        <location evidence="1">Nucleus</location>
    </subcellularLocation>
</comment>
<keyword evidence="5" id="KW-0067">ATP-binding</keyword>
<comment type="similarity">
    <text evidence="2">Belongs to the activator 1 small subunits family.</text>
</comment>
<dbReference type="InterPro" id="IPR027417">
    <property type="entry name" value="P-loop_NTPase"/>
</dbReference>
<dbReference type="Proteomes" id="UP000593567">
    <property type="component" value="Unassembled WGS sequence"/>
</dbReference>
<dbReference type="Gene3D" id="1.10.8.60">
    <property type="match status" value="1"/>
</dbReference>
<sequence>MPELQQSNLPWVEKYRPKTLDELISHKDILSTINRFVAEDRLPHLLLYGPPGTGKTTTILAVARQLYPNNSQFGAAVLELNASDDRGINVVREKVLTFASTRSMFTTGFKIIILDEADAMTKDAQNALRRIVEKYTDNVRFCFICNYLSKMIPAIQSRCTRFRFAPLSREQMVPRIREITEKENITVSDSGMSAVVRLANGDMRRALNMLQSTSLSHDEVTEDTVYTCIGHPLRKDIKKIAELMLNSSFKDAFTQIQQIQRDKGLALQDILEDIHLLVHKIDFPTHLRLKIVDKLCEVEFRLSSGTSEKLQLSGMIAAFQLARDPLISSMDTS</sequence>
<evidence type="ECO:0000313" key="9">
    <source>
        <dbReference type="EMBL" id="KAF6037718.1"/>
    </source>
</evidence>
<proteinExistence type="inferred from homology"/>
<dbReference type="Gene3D" id="1.20.272.10">
    <property type="match status" value="1"/>
</dbReference>
<dbReference type="GO" id="GO:0006281">
    <property type="term" value="P:DNA repair"/>
    <property type="evidence" value="ECO:0007669"/>
    <property type="project" value="TreeGrafter"/>
</dbReference>
<dbReference type="GO" id="GO:0016887">
    <property type="term" value="F:ATP hydrolysis activity"/>
    <property type="evidence" value="ECO:0007669"/>
    <property type="project" value="InterPro"/>
</dbReference>
<evidence type="ECO:0000256" key="5">
    <source>
        <dbReference type="ARBA" id="ARBA00022840"/>
    </source>
</evidence>
<dbReference type="GO" id="GO:0003677">
    <property type="term" value="F:DNA binding"/>
    <property type="evidence" value="ECO:0007669"/>
    <property type="project" value="InterPro"/>
</dbReference>
<dbReference type="PANTHER" id="PTHR11669:SF9">
    <property type="entry name" value="REPLICATION FACTOR C SUBUNIT 5"/>
    <property type="match status" value="1"/>
</dbReference>
<evidence type="ECO:0000259" key="8">
    <source>
        <dbReference type="SMART" id="SM00382"/>
    </source>
</evidence>
<dbReference type="PANTHER" id="PTHR11669">
    <property type="entry name" value="REPLICATION FACTOR C / DNA POLYMERASE III GAMMA-TAU SUBUNIT"/>
    <property type="match status" value="1"/>
</dbReference>
<evidence type="ECO:0000256" key="4">
    <source>
        <dbReference type="ARBA" id="ARBA00022741"/>
    </source>
</evidence>
<dbReference type="InterPro" id="IPR003959">
    <property type="entry name" value="ATPase_AAA_core"/>
</dbReference>
<dbReference type="GO" id="GO:0005634">
    <property type="term" value="C:nucleus"/>
    <property type="evidence" value="ECO:0007669"/>
    <property type="project" value="UniProtKB-SubCell"/>
</dbReference>
<dbReference type="EMBL" id="VXIV02000527">
    <property type="protein sequence ID" value="KAF6037718.1"/>
    <property type="molecule type" value="Genomic_DNA"/>
</dbReference>
<dbReference type="InterPro" id="IPR047854">
    <property type="entry name" value="RFC_lid"/>
</dbReference>
<name>A0A7J7KJD9_BUGNE</name>
<dbReference type="FunFam" id="3.40.50.300:FF:000129">
    <property type="entry name" value="Replication factor C subunit 5"/>
    <property type="match status" value="1"/>
</dbReference>
<dbReference type="SUPFAM" id="SSF52540">
    <property type="entry name" value="P-loop containing nucleoside triphosphate hydrolases"/>
    <property type="match status" value="1"/>
</dbReference>
<keyword evidence="3" id="KW-0235">DNA replication</keyword>
<dbReference type="GO" id="GO:0003689">
    <property type="term" value="F:DNA clamp loader activity"/>
    <property type="evidence" value="ECO:0007669"/>
    <property type="project" value="TreeGrafter"/>
</dbReference>
<dbReference type="Pfam" id="PF00004">
    <property type="entry name" value="AAA"/>
    <property type="match status" value="1"/>
</dbReference>
<dbReference type="InterPro" id="IPR013748">
    <property type="entry name" value="Rep_factorC_C"/>
</dbReference>
<dbReference type="NCBIfam" id="NF001679">
    <property type="entry name" value="PRK00440.1"/>
    <property type="match status" value="1"/>
</dbReference>
<dbReference type="SUPFAM" id="SSF48019">
    <property type="entry name" value="post-AAA+ oligomerization domain-like"/>
    <property type="match status" value="1"/>
</dbReference>
<dbReference type="FunFam" id="1.10.8.60:FF:000028">
    <property type="entry name" value="Replication factor C subunit 5"/>
    <property type="match status" value="1"/>
</dbReference>
<dbReference type="AlphaFoldDB" id="A0A7J7KJD9"/>
<dbReference type="FunFam" id="1.20.272.10:FF:000004">
    <property type="entry name" value="Replication factor C subunit 5"/>
    <property type="match status" value="1"/>
</dbReference>
<evidence type="ECO:0000256" key="7">
    <source>
        <dbReference type="ARBA" id="ARBA00080380"/>
    </source>
</evidence>
<dbReference type="Pfam" id="PF25361">
    <property type="entry name" value="AAA_lid_RFC1"/>
    <property type="match status" value="1"/>
</dbReference>
<evidence type="ECO:0000256" key="3">
    <source>
        <dbReference type="ARBA" id="ARBA00022705"/>
    </source>
</evidence>